<proteinExistence type="predicted"/>
<organism evidence="2 3">
    <name type="scientific">Hebeloma cylindrosporum</name>
    <dbReference type="NCBI Taxonomy" id="76867"/>
    <lineage>
        <taxon>Eukaryota</taxon>
        <taxon>Fungi</taxon>
        <taxon>Dikarya</taxon>
        <taxon>Basidiomycota</taxon>
        <taxon>Agaricomycotina</taxon>
        <taxon>Agaricomycetes</taxon>
        <taxon>Agaricomycetidae</taxon>
        <taxon>Agaricales</taxon>
        <taxon>Agaricineae</taxon>
        <taxon>Hymenogastraceae</taxon>
        <taxon>Hebeloma</taxon>
    </lineage>
</organism>
<evidence type="ECO:0000313" key="2">
    <source>
        <dbReference type="EMBL" id="KIM37012.1"/>
    </source>
</evidence>
<evidence type="ECO:0000313" key="3">
    <source>
        <dbReference type="Proteomes" id="UP000053424"/>
    </source>
</evidence>
<reference evidence="3" key="2">
    <citation type="submission" date="2015-01" db="EMBL/GenBank/DDBJ databases">
        <title>Evolutionary Origins and Diversification of the Mycorrhizal Mutualists.</title>
        <authorList>
            <consortium name="DOE Joint Genome Institute"/>
            <consortium name="Mycorrhizal Genomics Consortium"/>
            <person name="Kohler A."/>
            <person name="Kuo A."/>
            <person name="Nagy L.G."/>
            <person name="Floudas D."/>
            <person name="Copeland A."/>
            <person name="Barry K.W."/>
            <person name="Cichocki N."/>
            <person name="Veneault-Fourrey C."/>
            <person name="LaButti K."/>
            <person name="Lindquist E.A."/>
            <person name="Lipzen A."/>
            <person name="Lundell T."/>
            <person name="Morin E."/>
            <person name="Murat C."/>
            <person name="Riley R."/>
            <person name="Ohm R."/>
            <person name="Sun H."/>
            <person name="Tunlid A."/>
            <person name="Henrissat B."/>
            <person name="Grigoriev I.V."/>
            <person name="Hibbett D.S."/>
            <person name="Martin F."/>
        </authorList>
    </citation>
    <scope>NUCLEOTIDE SEQUENCE [LARGE SCALE GENOMIC DNA]</scope>
    <source>
        <strain evidence="3">h7</strain>
    </source>
</reference>
<sequence length="146" mass="16679">MCTLRATQTLVSICGSFFRDAASPHSINVSPLRVKHSLVYQPTWEGLNCAVLALTSLVPQAVPTIIFRLPSLRPFPLVTFSSFIPYFPGQFPLPSILFIVLCCHFLMSHFRPYDPFTMIQCFARFPLRSSRLFRVIRSLFLQCIYS</sequence>
<dbReference type="EMBL" id="KN831800">
    <property type="protein sequence ID" value="KIM37012.1"/>
    <property type="molecule type" value="Genomic_DNA"/>
</dbReference>
<dbReference type="AlphaFoldDB" id="A0A0C2Y7L3"/>
<keyword evidence="1" id="KW-0812">Transmembrane</keyword>
<keyword evidence="1" id="KW-0472">Membrane</keyword>
<keyword evidence="1" id="KW-1133">Transmembrane helix</keyword>
<gene>
    <name evidence="2" type="ORF">M413DRAFT_448741</name>
</gene>
<dbReference type="HOGENOM" id="CLU_1777691_0_0_1"/>
<accession>A0A0C2Y7L3</accession>
<feature type="transmembrane region" description="Helical" evidence="1">
    <location>
        <begin position="91"/>
        <end position="110"/>
    </location>
</feature>
<dbReference type="Proteomes" id="UP000053424">
    <property type="component" value="Unassembled WGS sequence"/>
</dbReference>
<keyword evidence="3" id="KW-1185">Reference proteome</keyword>
<reference evidence="2 3" key="1">
    <citation type="submission" date="2014-04" db="EMBL/GenBank/DDBJ databases">
        <authorList>
            <consortium name="DOE Joint Genome Institute"/>
            <person name="Kuo A."/>
            <person name="Gay G."/>
            <person name="Dore J."/>
            <person name="Kohler A."/>
            <person name="Nagy L.G."/>
            <person name="Floudas D."/>
            <person name="Copeland A."/>
            <person name="Barry K.W."/>
            <person name="Cichocki N."/>
            <person name="Veneault-Fourrey C."/>
            <person name="LaButti K."/>
            <person name="Lindquist E.A."/>
            <person name="Lipzen A."/>
            <person name="Lundell T."/>
            <person name="Morin E."/>
            <person name="Murat C."/>
            <person name="Sun H."/>
            <person name="Tunlid A."/>
            <person name="Henrissat B."/>
            <person name="Grigoriev I.V."/>
            <person name="Hibbett D.S."/>
            <person name="Martin F."/>
            <person name="Nordberg H.P."/>
            <person name="Cantor M.N."/>
            <person name="Hua S.X."/>
        </authorList>
    </citation>
    <scope>NUCLEOTIDE SEQUENCE [LARGE SCALE GENOMIC DNA]</scope>
    <source>
        <strain evidence="3">h7</strain>
    </source>
</reference>
<name>A0A0C2Y7L3_HEBCY</name>
<evidence type="ECO:0000256" key="1">
    <source>
        <dbReference type="SAM" id="Phobius"/>
    </source>
</evidence>
<protein>
    <submittedName>
        <fullName evidence="2">Uncharacterized protein</fullName>
    </submittedName>
</protein>